<protein>
    <submittedName>
        <fullName evidence="1">Uncharacterized protein</fullName>
    </submittedName>
</protein>
<organism evidence="1 2">
    <name type="scientific">Tanacetum coccineum</name>
    <dbReference type="NCBI Taxonomy" id="301880"/>
    <lineage>
        <taxon>Eukaryota</taxon>
        <taxon>Viridiplantae</taxon>
        <taxon>Streptophyta</taxon>
        <taxon>Embryophyta</taxon>
        <taxon>Tracheophyta</taxon>
        <taxon>Spermatophyta</taxon>
        <taxon>Magnoliopsida</taxon>
        <taxon>eudicotyledons</taxon>
        <taxon>Gunneridae</taxon>
        <taxon>Pentapetalae</taxon>
        <taxon>asterids</taxon>
        <taxon>campanulids</taxon>
        <taxon>Asterales</taxon>
        <taxon>Asteraceae</taxon>
        <taxon>Asteroideae</taxon>
        <taxon>Anthemideae</taxon>
        <taxon>Anthemidinae</taxon>
        <taxon>Tanacetum</taxon>
    </lineage>
</organism>
<comment type="caution">
    <text evidence="1">The sequence shown here is derived from an EMBL/GenBank/DDBJ whole genome shotgun (WGS) entry which is preliminary data.</text>
</comment>
<accession>A0ABQ4WNE9</accession>
<evidence type="ECO:0000313" key="1">
    <source>
        <dbReference type="EMBL" id="GJS54435.1"/>
    </source>
</evidence>
<proteinExistence type="predicted"/>
<dbReference type="Proteomes" id="UP001151760">
    <property type="component" value="Unassembled WGS sequence"/>
</dbReference>
<sequence>MTIEEYLMYKPKQMDLTRSCNFKKRAGCSKVAYVRYQESYFDPLYHGRDEVLEYPESVKDEYYRLPHLKPCFQTPQQCTKFNSISHYSSEEVDIDNMNLEEYELYELAMSKRKSEVNNDNMTIEFCDQSPFTPNPPLDKKEFNLEEVLDDLLRTEAENLRRMKQEKVQNRCDDEKSGLKGPSSTLTGWFLQKNFITSPMINALEVLSSHTFVKFLKHIDLVLPWSSLDVERWITLVRVDHASLLADRFLGSTVVVGLFGK</sequence>
<reference evidence="1" key="1">
    <citation type="journal article" date="2022" name="Int. J. Mol. Sci.">
        <title>Draft Genome of Tanacetum Coccineum: Genomic Comparison of Closely Related Tanacetum-Family Plants.</title>
        <authorList>
            <person name="Yamashiro T."/>
            <person name="Shiraishi A."/>
            <person name="Nakayama K."/>
            <person name="Satake H."/>
        </authorList>
    </citation>
    <scope>NUCLEOTIDE SEQUENCE</scope>
</reference>
<gene>
    <name evidence="1" type="ORF">Tco_0627797</name>
</gene>
<name>A0ABQ4WNE9_9ASTR</name>
<evidence type="ECO:0000313" key="2">
    <source>
        <dbReference type="Proteomes" id="UP001151760"/>
    </source>
</evidence>
<reference evidence="1" key="2">
    <citation type="submission" date="2022-01" db="EMBL/GenBank/DDBJ databases">
        <authorList>
            <person name="Yamashiro T."/>
            <person name="Shiraishi A."/>
            <person name="Satake H."/>
            <person name="Nakayama K."/>
        </authorList>
    </citation>
    <scope>NUCLEOTIDE SEQUENCE</scope>
</reference>
<keyword evidence="2" id="KW-1185">Reference proteome</keyword>
<dbReference type="EMBL" id="BQNB010008797">
    <property type="protein sequence ID" value="GJS54435.1"/>
    <property type="molecule type" value="Genomic_DNA"/>
</dbReference>